<dbReference type="PANTHER" id="PTHR38767:SF1">
    <property type="entry name" value="DNA POLYMERASE III SUBUNIT CHI"/>
    <property type="match status" value="1"/>
</dbReference>
<dbReference type="Gene3D" id="3.40.50.10110">
    <property type="entry name" value="DNA polymerase III subunit chi"/>
    <property type="match status" value="1"/>
</dbReference>
<dbReference type="EMBL" id="CP047289">
    <property type="protein sequence ID" value="QUS36885.1"/>
    <property type="molecule type" value="Genomic_DNA"/>
</dbReference>
<dbReference type="RefSeq" id="WP_211785109.1">
    <property type="nucleotide sequence ID" value="NZ_CP047289.1"/>
</dbReference>
<dbReference type="GO" id="GO:0032298">
    <property type="term" value="P:positive regulation of DNA-templated DNA replication initiation"/>
    <property type="evidence" value="ECO:0007669"/>
    <property type="project" value="TreeGrafter"/>
</dbReference>
<sequence length="150" mass="16246">MFYHLTQSRLEDTAFTLLKRALGAGWRVMVRGDEAVLSVLDDALWTLDEESFLPHGRDGGGHDDLQPVLLGTGAIGNDANCLMVVGTAGFDPAEAAPLDRLWVLFDGLDNAALAQARDQWRGVVAAGVTAQYWSEESGRWEMKAERSGAA</sequence>
<organism evidence="1 2">
    <name type="scientific">Falsirhodobacter algicola</name>
    <dbReference type="NCBI Taxonomy" id="2692330"/>
    <lineage>
        <taxon>Bacteria</taxon>
        <taxon>Pseudomonadati</taxon>
        <taxon>Pseudomonadota</taxon>
        <taxon>Alphaproteobacteria</taxon>
        <taxon>Rhodobacterales</taxon>
        <taxon>Paracoccaceae</taxon>
        <taxon>Falsirhodobacter</taxon>
    </lineage>
</organism>
<dbReference type="GO" id="GO:0003677">
    <property type="term" value="F:DNA binding"/>
    <property type="evidence" value="ECO:0007669"/>
    <property type="project" value="InterPro"/>
</dbReference>
<dbReference type="Pfam" id="PF04364">
    <property type="entry name" value="DNA_pol3_chi"/>
    <property type="match status" value="1"/>
</dbReference>
<dbReference type="InterPro" id="IPR007459">
    <property type="entry name" value="DNA_pol3_chi"/>
</dbReference>
<dbReference type="InterPro" id="IPR036768">
    <property type="entry name" value="PolIII_chi_sf"/>
</dbReference>
<keyword evidence="2" id="KW-1185">Reference proteome</keyword>
<dbReference type="PANTHER" id="PTHR38767">
    <property type="entry name" value="DNA POLYMERASE III SUBUNIT CHI"/>
    <property type="match status" value="1"/>
</dbReference>
<dbReference type="SUPFAM" id="SSF102400">
    <property type="entry name" value="DNA polymerase III chi subunit"/>
    <property type="match status" value="1"/>
</dbReference>
<evidence type="ECO:0000313" key="2">
    <source>
        <dbReference type="Proteomes" id="UP000679284"/>
    </source>
</evidence>
<reference evidence="1" key="1">
    <citation type="submission" date="2020-01" db="EMBL/GenBank/DDBJ databases">
        <authorList>
            <person name="Yang Y."/>
            <person name="Kwon Y.M."/>
        </authorList>
    </citation>
    <scope>NUCLEOTIDE SEQUENCE</scope>
    <source>
        <strain evidence="1">PG104</strain>
    </source>
</reference>
<dbReference type="KEGG" id="fap:GR316_04635"/>
<accession>A0A8J8MUA7</accession>
<dbReference type="GO" id="GO:0006260">
    <property type="term" value="P:DNA replication"/>
    <property type="evidence" value="ECO:0007669"/>
    <property type="project" value="InterPro"/>
</dbReference>
<dbReference type="AlphaFoldDB" id="A0A8J8MUA7"/>
<protein>
    <submittedName>
        <fullName evidence="1">DNA polymerase III subunit chi</fullName>
    </submittedName>
</protein>
<gene>
    <name evidence="1" type="ORF">GR316_04635</name>
</gene>
<dbReference type="NCBIfam" id="NF004347">
    <property type="entry name" value="PRK05728.1-4"/>
    <property type="match status" value="1"/>
</dbReference>
<dbReference type="GO" id="GO:0003887">
    <property type="term" value="F:DNA-directed DNA polymerase activity"/>
    <property type="evidence" value="ECO:0007669"/>
    <property type="project" value="InterPro"/>
</dbReference>
<evidence type="ECO:0000313" key="1">
    <source>
        <dbReference type="EMBL" id="QUS36885.1"/>
    </source>
</evidence>
<proteinExistence type="predicted"/>
<name>A0A8J8MUA7_9RHOB</name>
<dbReference type="Proteomes" id="UP000679284">
    <property type="component" value="Chromosome"/>
</dbReference>